<evidence type="ECO:0000256" key="9">
    <source>
        <dbReference type="SAM" id="MobiDB-lite"/>
    </source>
</evidence>
<dbReference type="SUPFAM" id="SSF161111">
    <property type="entry name" value="Cation efflux protein transmembrane domain-like"/>
    <property type="match status" value="1"/>
</dbReference>
<dbReference type="Pfam" id="PF16916">
    <property type="entry name" value="ZT_dimer"/>
    <property type="match status" value="1"/>
</dbReference>
<evidence type="ECO:0000256" key="8">
    <source>
        <dbReference type="ARBA" id="ARBA00023136"/>
    </source>
</evidence>
<protein>
    <submittedName>
        <fullName evidence="13">Cation efflux family protein</fullName>
    </submittedName>
</protein>
<sequence>MTSTKAQPVGSLGHPHGHDHHQHRHGHNVAGGGRALLWSLLLILSYALIEAVAGWRADSMALLGDAGHMLTDGVALGLAALAARLGQRPPSPRHSFGLGRVEVLAAVFNVLLMLGIVSAIGVEAVRRLLYPEAVDGPVVIGVAAFGFLLNLAIALLLMKEAHSFNQRAALLHVLGDLLGSLAAIVAGVVIVSTGWDPIDPILSLFIGALILFSSLRLLRETIHVLLEGTPRGVQLEAVGKAMAAVPGVESVHDLHIWAIASDRLALSAHLQLRELALWPDILSREQELLAEHFGIAHVTLQPELDQHPLRRWAEAPTDLLRRPDA</sequence>
<keyword evidence="4 10" id="KW-0812">Transmembrane</keyword>
<keyword evidence="7" id="KW-0406">Ion transport</keyword>
<reference evidence="13" key="1">
    <citation type="journal article" date="2008" name="BMC Microbiol.">
        <title>Microbial iron management mechanisms in extremely acidic environments: comparative genomics evidence for diversity and versatility.</title>
        <authorList>
            <person name="Osorio H."/>
            <person name="Martinez V."/>
            <person name="Nieto P.A."/>
            <person name="Holmes D.S."/>
            <person name="Quatrini R."/>
        </authorList>
    </citation>
    <scope>NUCLEOTIDE SEQUENCE</scope>
</reference>
<dbReference type="GO" id="GO:0005385">
    <property type="term" value="F:zinc ion transmembrane transporter activity"/>
    <property type="evidence" value="ECO:0007669"/>
    <property type="project" value="TreeGrafter"/>
</dbReference>
<feature type="transmembrane region" description="Helical" evidence="10">
    <location>
        <begin position="169"/>
        <end position="195"/>
    </location>
</feature>
<evidence type="ECO:0000259" key="12">
    <source>
        <dbReference type="Pfam" id="PF16916"/>
    </source>
</evidence>
<dbReference type="PANTHER" id="PTHR11562:SF17">
    <property type="entry name" value="RE54080P-RELATED"/>
    <property type="match status" value="1"/>
</dbReference>
<evidence type="ECO:0000256" key="10">
    <source>
        <dbReference type="SAM" id="Phobius"/>
    </source>
</evidence>
<keyword evidence="3" id="KW-0813">Transport</keyword>
<name>B7TY18_9PROT</name>
<dbReference type="RefSeq" id="WP_226824171.1">
    <property type="nucleotide sequence ID" value="NZ_JAAOMI010000112.1"/>
</dbReference>
<organism evidence="13">
    <name type="scientific">Acidithiobacillus caldus</name>
    <dbReference type="NCBI Taxonomy" id="33059"/>
    <lineage>
        <taxon>Bacteria</taxon>
        <taxon>Pseudomonadati</taxon>
        <taxon>Pseudomonadota</taxon>
        <taxon>Acidithiobacillia</taxon>
        <taxon>Acidithiobacillales</taxon>
        <taxon>Acidithiobacillaceae</taxon>
        <taxon>Acidithiobacillus</taxon>
    </lineage>
</organism>
<dbReference type="InterPro" id="IPR036837">
    <property type="entry name" value="Cation_efflux_CTD_sf"/>
</dbReference>
<keyword evidence="8 10" id="KW-0472">Membrane</keyword>
<feature type="domain" description="Cation efflux protein transmembrane" evidence="11">
    <location>
        <begin position="37"/>
        <end position="226"/>
    </location>
</feature>
<evidence type="ECO:0000256" key="3">
    <source>
        <dbReference type="ARBA" id="ARBA00022448"/>
    </source>
</evidence>
<reference evidence="13" key="2">
    <citation type="submission" date="2008-10" db="EMBL/GenBank/DDBJ databases">
        <authorList>
            <person name="Osorio H.M."/>
            <person name="Martinez V."/>
            <person name="Nieto P."/>
            <person name="Holmes D.S."/>
            <person name="Quatrini R."/>
        </authorList>
    </citation>
    <scope>NUCLEOTIDE SEQUENCE</scope>
</reference>
<comment type="similarity">
    <text evidence="2">Belongs to the cation diffusion facilitator (CDF) transporter (TC 2.A.4) family. SLC30A subfamily.</text>
</comment>
<feature type="compositionally biased region" description="Basic residues" evidence="9">
    <location>
        <begin position="15"/>
        <end position="27"/>
    </location>
</feature>
<evidence type="ECO:0000256" key="1">
    <source>
        <dbReference type="ARBA" id="ARBA00004141"/>
    </source>
</evidence>
<dbReference type="InterPro" id="IPR050681">
    <property type="entry name" value="CDF/SLC30A"/>
</dbReference>
<gene>
    <name evidence="13" type="primary">cdfC</name>
</gene>
<dbReference type="SUPFAM" id="SSF160240">
    <property type="entry name" value="Cation efflux protein cytoplasmic domain-like"/>
    <property type="match status" value="1"/>
</dbReference>
<dbReference type="AlphaFoldDB" id="B7TY18"/>
<accession>B7TY18</accession>
<evidence type="ECO:0000259" key="11">
    <source>
        <dbReference type="Pfam" id="PF01545"/>
    </source>
</evidence>
<feature type="transmembrane region" description="Helical" evidence="10">
    <location>
        <begin position="137"/>
        <end position="157"/>
    </location>
</feature>
<dbReference type="InterPro" id="IPR058533">
    <property type="entry name" value="Cation_efflux_TM"/>
</dbReference>
<keyword evidence="6 10" id="KW-1133">Transmembrane helix</keyword>
<comment type="subcellular location">
    <subcellularLocation>
        <location evidence="1">Membrane</location>
        <topology evidence="1">Multi-pass membrane protein</topology>
    </subcellularLocation>
</comment>
<evidence type="ECO:0000256" key="5">
    <source>
        <dbReference type="ARBA" id="ARBA00022906"/>
    </source>
</evidence>
<evidence type="ECO:0000256" key="7">
    <source>
        <dbReference type="ARBA" id="ARBA00023065"/>
    </source>
</evidence>
<proteinExistence type="inferred from homology"/>
<evidence type="ECO:0000313" key="13">
    <source>
        <dbReference type="EMBL" id="ACJ39068.1"/>
    </source>
</evidence>
<dbReference type="Gene3D" id="1.20.1510.10">
    <property type="entry name" value="Cation efflux protein transmembrane domain"/>
    <property type="match status" value="1"/>
</dbReference>
<feature type="transmembrane region" description="Helical" evidence="10">
    <location>
        <begin position="35"/>
        <end position="55"/>
    </location>
</feature>
<feature type="domain" description="Cation efflux protein cytoplasmic" evidence="12">
    <location>
        <begin position="230"/>
        <end position="303"/>
    </location>
</feature>
<dbReference type="EMBL" id="FJ410134">
    <property type="protein sequence ID" value="ACJ39068.1"/>
    <property type="molecule type" value="Genomic_DNA"/>
</dbReference>
<dbReference type="InterPro" id="IPR027470">
    <property type="entry name" value="Cation_efflux_CTD"/>
</dbReference>
<evidence type="ECO:0000256" key="2">
    <source>
        <dbReference type="ARBA" id="ARBA00008873"/>
    </source>
</evidence>
<dbReference type="NCBIfam" id="TIGR01297">
    <property type="entry name" value="CDF"/>
    <property type="match status" value="1"/>
</dbReference>
<dbReference type="InterPro" id="IPR002524">
    <property type="entry name" value="Cation_efflux"/>
</dbReference>
<dbReference type="GO" id="GO:0005886">
    <property type="term" value="C:plasma membrane"/>
    <property type="evidence" value="ECO:0007669"/>
    <property type="project" value="TreeGrafter"/>
</dbReference>
<keyword evidence="5" id="KW-0864">Zinc transport</keyword>
<feature type="transmembrane region" description="Helical" evidence="10">
    <location>
        <begin position="201"/>
        <end position="218"/>
    </location>
</feature>
<keyword evidence="5" id="KW-0862">Zinc</keyword>
<dbReference type="PANTHER" id="PTHR11562">
    <property type="entry name" value="CATION EFFLUX PROTEIN/ ZINC TRANSPORTER"/>
    <property type="match status" value="1"/>
</dbReference>
<feature type="transmembrane region" description="Helical" evidence="10">
    <location>
        <begin position="61"/>
        <end position="82"/>
    </location>
</feature>
<evidence type="ECO:0000256" key="4">
    <source>
        <dbReference type="ARBA" id="ARBA00022692"/>
    </source>
</evidence>
<evidence type="ECO:0000256" key="6">
    <source>
        <dbReference type="ARBA" id="ARBA00022989"/>
    </source>
</evidence>
<dbReference type="InterPro" id="IPR027469">
    <property type="entry name" value="Cation_efflux_TMD_sf"/>
</dbReference>
<dbReference type="Pfam" id="PF01545">
    <property type="entry name" value="Cation_efflux"/>
    <property type="match status" value="1"/>
</dbReference>
<feature type="transmembrane region" description="Helical" evidence="10">
    <location>
        <begin position="103"/>
        <end position="125"/>
    </location>
</feature>
<feature type="region of interest" description="Disordered" evidence="9">
    <location>
        <begin position="1"/>
        <end position="27"/>
    </location>
</feature>